<dbReference type="InterPro" id="IPR023298">
    <property type="entry name" value="ATPase_P-typ_TM_dom_sf"/>
</dbReference>
<dbReference type="InterPro" id="IPR045800">
    <property type="entry name" value="HMBD"/>
</dbReference>
<dbReference type="NCBIfam" id="TIGR01511">
    <property type="entry name" value="ATPase-IB1_Cu"/>
    <property type="match status" value="1"/>
</dbReference>
<comment type="subcellular location">
    <subcellularLocation>
        <location evidence="1">Cell membrane</location>
        <topology evidence="1">Multi-pass membrane protein</topology>
    </subcellularLocation>
</comment>
<evidence type="ECO:0000256" key="4">
    <source>
        <dbReference type="ARBA" id="ARBA00022692"/>
    </source>
</evidence>
<keyword evidence="9 11" id="KW-1133">Transmembrane helix</keyword>
<feature type="transmembrane region" description="Helical" evidence="11">
    <location>
        <begin position="231"/>
        <end position="251"/>
    </location>
</feature>
<dbReference type="PANTHER" id="PTHR43520:SF8">
    <property type="entry name" value="P-TYPE CU(+) TRANSPORTER"/>
    <property type="match status" value="1"/>
</dbReference>
<keyword evidence="8" id="KW-1278">Translocase</keyword>
<keyword evidence="6 11" id="KW-0547">Nucleotide-binding</keyword>
<dbReference type="PRINTS" id="PR00120">
    <property type="entry name" value="HATPASE"/>
</dbReference>
<dbReference type="InterPro" id="IPR036163">
    <property type="entry name" value="HMA_dom_sf"/>
</dbReference>
<comment type="similarity">
    <text evidence="2 11">Belongs to the cation transport ATPase (P-type) (TC 3.A.3) family. Type IB subfamily.</text>
</comment>
<dbReference type="InterPro" id="IPR023214">
    <property type="entry name" value="HAD_sf"/>
</dbReference>
<feature type="transmembrane region" description="Helical" evidence="11">
    <location>
        <begin position="725"/>
        <end position="744"/>
    </location>
</feature>
<dbReference type="GO" id="GO:0005886">
    <property type="term" value="C:plasma membrane"/>
    <property type="evidence" value="ECO:0007669"/>
    <property type="project" value="UniProtKB-SubCell"/>
</dbReference>
<dbReference type="PROSITE" id="PS50846">
    <property type="entry name" value="HMA_2"/>
    <property type="match status" value="1"/>
</dbReference>
<dbReference type="Pfam" id="PF00702">
    <property type="entry name" value="Hydrolase"/>
    <property type="match status" value="1"/>
</dbReference>
<protein>
    <recommendedName>
        <fullName evidence="12">HMA domain-containing protein</fullName>
    </recommendedName>
</protein>
<gene>
    <name evidence="13" type="ORF">JBKA6_1384</name>
</gene>
<keyword evidence="10 11" id="KW-0472">Membrane</keyword>
<dbReference type="InterPro" id="IPR027256">
    <property type="entry name" value="P-typ_ATPase_IB"/>
</dbReference>
<dbReference type="Pfam" id="PF19335">
    <property type="entry name" value="HMBD"/>
    <property type="match status" value="1"/>
</dbReference>
<dbReference type="SFLD" id="SFLDS00003">
    <property type="entry name" value="Haloacid_Dehalogenase"/>
    <property type="match status" value="1"/>
</dbReference>
<dbReference type="NCBIfam" id="TIGR01494">
    <property type="entry name" value="ATPase_P-type"/>
    <property type="match status" value="1"/>
</dbReference>
<dbReference type="CDD" id="cd02094">
    <property type="entry name" value="P-type_ATPase_Cu-like"/>
    <property type="match status" value="1"/>
</dbReference>
<dbReference type="Proteomes" id="UP000243197">
    <property type="component" value="Chromosome"/>
</dbReference>
<dbReference type="InterPro" id="IPR008250">
    <property type="entry name" value="ATPase_P-typ_transduc_dom_A_sf"/>
</dbReference>
<dbReference type="NCBIfam" id="TIGR01525">
    <property type="entry name" value="ATPase-IB_hvy"/>
    <property type="match status" value="1"/>
</dbReference>
<dbReference type="Pfam" id="PF00403">
    <property type="entry name" value="HMA"/>
    <property type="match status" value="1"/>
</dbReference>
<accession>A0A1J1E348</accession>
<keyword evidence="4 11" id="KW-0812">Transmembrane</keyword>
<dbReference type="PANTHER" id="PTHR43520">
    <property type="entry name" value="ATP7, ISOFORM B"/>
    <property type="match status" value="1"/>
</dbReference>
<dbReference type="Gene3D" id="3.40.50.1000">
    <property type="entry name" value="HAD superfamily/HAD-like"/>
    <property type="match status" value="1"/>
</dbReference>
<keyword evidence="5 11" id="KW-0479">Metal-binding</keyword>
<dbReference type="SFLD" id="SFLDF00027">
    <property type="entry name" value="p-type_atpase"/>
    <property type="match status" value="1"/>
</dbReference>
<evidence type="ECO:0000256" key="9">
    <source>
        <dbReference type="ARBA" id="ARBA00022989"/>
    </source>
</evidence>
<dbReference type="EMBL" id="AP014564">
    <property type="protein sequence ID" value="BAV95397.1"/>
    <property type="molecule type" value="Genomic_DNA"/>
</dbReference>
<dbReference type="InterPro" id="IPR001757">
    <property type="entry name" value="P_typ_ATPase"/>
</dbReference>
<dbReference type="SUPFAM" id="SSF56784">
    <property type="entry name" value="HAD-like"/>
    <property type="match status" value="1"/>
</dbReference>
<dbReference type="SFLD" id="SFLDG00002">
    <property type="entry name" value="C1.7:_P-type_atpase_like"/>
    <property type="match status" value="1"/>
</dbReference>
<dbReference type="SUPFAM" id="SSF81653">
    <property type="entry name" value="Calcium ATPase, transduction domain A"/>
    <property type="match status" value="1"/>
</dbReference>
<evidence type="ECO:0000259" key="12">
    <source>
        <dbReference type="PROSITE" id="PS50846"/>
    </source>
</evidence>
<dbReference type="GO" id="GO:0005524">
    <property type="term" value="F:ATP binding"/>
    <property type="evidence" value="ECO:0007669"/>
    <property type="project" value="UniProtKB-UniRule"/>
</dbReference>
<dbReference type="GO" id="GO:0005507">
    <property type="term" value="F:copper ion binding"/>
    <property type="evidence" value="ECO:0007669"/>
    <property type="project" value="TreeGrafter"/>
</dbReference>
<dbReference type="InterPro" id="IPR023299">
    <property type="entry name" value="ATPase_P-typ_cyto_dom_N"/>
</dbReference>
<evidence type="ECO:0000256" key="8">
    <source>
        <dbReference type="ARBA" id="ARBA00022967"/>
    </source>
</evidence>
<feature type="transmembrane region" description="Helical" evidence="11">
    <location>
        <begin position="130"/>
        <end position="148"/>
    </location>
</feature>
<evidence type="ECO:0000256" key="7">
    <source>
        <dbReference type="ARBA" id="ARBA00022840"/>
    </source>
</evidence>
<dbReference type="Gene3D" id="2.70.150.10">
    <property type="entry name" value="Calcium-transporting ATPase, cytoplasmic transduction domain A"/>
    <property type="match status" value="1"/>
</dbReference>
<sequence length="779" mass="85520">MSCNGCKLKVENALGSISQIKKINVDVAKNSVYVEMISEVTLKSLQDALIANGLHYTFEGAQIKNHSSHKMPKEDVKGALYYCPMLCEGSKEYKTRGACPVCGMDLLPKNIRGHSSYDLVYEELLFKLKISVLFAVFTVMISMANTMPNSFLHQILQEQIWNWIQLTLTLPIVFYSCWMFFERAWVSVKTLNFNMFTLIGMGTGVAFIFSVVCLINPNFLPEEFKASSNSAYLYFESVSVILTFVLLGQFLEAKAHRVTGLAIRELFELTPEDAILVNGDVDSHISIDDVELGNVLKVLPGAKIPVDGKIIEGSSYIDESMITGESVSCFKKLGDLVCAGTINKSNLFLMRAEKLGKDTLLSHIISSVQRAMDSKIPMQRLVDSISKYFVPCVIVISVITFLCWLGFYDSYKYAIANAIGVLIISCPCVLGLATPMSVMVGMGVAAKSGVLVKDSATLELFDKVDVLIVDKTGTITKGDSSVEYIYTDSGDTEKIFRIIASLTKNSNHPISKSIVKHLDMEKYGVSTVENFEEIPGIGIRATIERQKVFLGNDKLIKGMIIPEVFLDKVEREQVLGKTISYLAVEGKIEAFVCVSDPIKETSFQAIESFNSTGIDLIMMTGDNINVAKYISNELGIKKFKAGCLPQDKLNEVEKMQSKGRVVAVVGDGINDAPALAKAHVGIAMADGTSIAIESSDVTIINGDLRSIFRFKKISRNVIKNIKENLLFAFGYNALAIPIAAGILYPSLGIVISPVIASMAMSLSSVSVIINSLRLRKMSF</sequence>
<dbReference type="KEGG" id="ise:JBKA6_1384"/>
<dbReference type="PRINTS" id="PR00119">
    <property type="entry name" value="CATATPASE"/>
</dbReference>
<evidence type="ECO:0000256" key="11">
    <source>
        <dbReference type="RuleBase" id="RU362081"/>
    </source>
</evidence>
<evidence type="ECO:0000256" key="1">
    <source>
        <dbReference type="ARBA" id="ARBA00004651"/>
    </source>
</evidence>
<dbReference type="PROSITE" id="PS00154">
    <property type="entry name" value="ATPASE_E1_E2"/>
    <property type="match status" value="1"/>
</dbReference>
<dbReference type="GO" id="GO:0060003">
    <property type="term" value="P:copper ion export"/>
    <property type="evidence" value="ECO:0007669"/>
    <property type="project" value="UniProtKB-ARBA"/>
</dbReference>
<keyword evidence="14" id="KW-1185">Reference proteome</keyword>
<feature type="transmembrane region" description="Helical" evidence="11">
    <location>
        <begin position="160"/>
        <end position="181"/>
    </location>
</feature>
<organism evidence="13 14">
    <name type="scientific">Ichthyobacterium seriolicida</name>
    <dbReference type="NCBI Taxonomy" id="242600"/>
    <lineage>
        <taxon>Bacteria</taxon>
        <taxon>Pseudomonadati</taxon>
        <taxon>Bacteroidota</taxon>
        <taxon>Flavobacteriia</taxon>
        <taxon>Flavobacteriales</taxon>
        <taxon>Ichthyobacteriaceae</taxon>
        <taxon>Ichthyobacterium</taxon>
    </lineage>
</organism>
<name>A0A1J1E348_9FLAO</name>
<evidence type="ECO:0000256" key="5">
    <source>
        <dbReference type="ARBA" id="ARBA00022723"/>
    </source>
</evidence>
<dbReference type="FunFam" id="2.70.150.10:FF:000020">
    <property type="entry name" value="Copper-exporting P-type ATPase A"/>
    <property type="match status" value="1"/>
</dbReference>
<keyword evidence="7 11" id="KW-0067">ATP-binding</keyword>
<dbReference type="CDD" id="cd00371">
    <property type="entry name" value="HMA"/>
    <property type="match status" value="1"/>
</dbReference>
<dbReference type="Pfam" id="PF00122">
    <property type="entry name" value="E1-E2_ATPase"/>
    <property type="match status" value="1"/>
</dbReference>
<keyword evidence="3 11" id="KW-1003">Cell membrane</keyword>
<dbReference type="InterPro" id="IPR059000">
    <property type="entry name" value="ATPase_P-type_domA"/>
</dbReference>
<evidence type="ECO:0000313" key="14">
    <source>
        <dbReference type="Proteomes" id="UP000243197"/>
    </source>
</evidence>
<dbReference type="Gene3D" id="3.40.1110.10">
    <property type="entry name" value="Calcium-transporting ATPase, cytoplasmic domain N"/>
    <property type="match status" value="1"/>
</dbReference>
<dbReference type="InterPro" id="IPR044492">
    <property type="entry name" value="P_typ_ATPase_HD_dom"/>
</dbReference>
<feature type="transmembrane region" description="Helical" evidence="11">
    <location>
        <begin position="750"/>
        <end position="772"/>
    </location>
</feature>
<proteinExistence type="inferred from homology"/>
<evidence type="ECO:0000256" key="10">
    <source>
        <dbReference type="ARBA" id="ARBA00023136"/>
    </source>
</evidence>
<dbReference type="GO" id="GO:0043682">
    <property type="term" value="F:P-type divalent copper transporter activity"/>
    <property type="evidence" value="ECO:0007669"/>
    <property type="project" value="TreeGrafter"/>
</dbReference>
<dbReference type="SUPFAM" id="SSF55008">
    <property type="entry name" value="HMA, heavy metal-associated domain"/>
    <property type="match status" value="1"/>
</dbReference>
<feature type="transmembrane region" description="Helical" evidence="11">
    <location>
        <begin position="413"/>
        <end position="433"/>
    </location>
</feature>
<dbReference type="AlphaFoldDB" id="A0A1J1E348"/>
<dbReference type="GO" id="GO:0016887">
    <property type="term" value="F:ATP hydrolysis activity"/>
    <property type="evidence" value="ECO:0007669"/>
    <property type="project" value="InterPro"/>
</dbReference>
<reference evidence="13 14" key="1">
    <citation type="submission" date="2014-03" db="EMBL/GenBank/DDBJ databases">
        <title>complete genome sequence of Flavobacteriaceae bacterium JBKA-6.</title>
        <authorList>
            <person name="Takano T."/>
            <person name="Nakamura Y."/>
            <person name="Takuma S."/>
            <person name="Yasuike M."/>
            <person name="Matsuyama T."/>
            <person name="Sakai T."/>
            <person name="Fujiwara A."/>
            <person name="Kimoto K."/>
            <person name="Fukuda Y."/>
            <person name="Kondo H."/>
            <person name="Hirono I."/>
            <person name="Nakayasu C."/>
        </authorList>
    </citation>
    <scope>NUCLEOTIDE SEQUENCE [LARGE SCALE GENOMIC DNA]</scope>
    <source>
        <strain evidence="13 14">JBKA-6</strain>
    </source>
</reference>
<evidence type="ECO:0000256" key="3">
    <source>
        <dbReference type="ARBA" id="ARBA00022475"/>
    </source>
</evidence>
<dbReference type="PROSITE" id="PS01229">
    <property type="entry name" value="COF_2"/>
    <property type="match status" value="1"/>
</dbReference>
<dbReference type="SUPFAM" id="SSF81665">
    <property type="entry name" value="Calcium ATPase, transmembrane domain M"/>
    <property type="match status" value="1"/>
</dbReference>
<evidence type="ECO:0000256" key="2">
    <source>
        <dbReference type="ARBA" id="ARBA00006024"/>
    </source>
</evidence>
<dbReference type="InterPro" id="IPR018303">
    <property type="entry name" value="ATPase_P-typ_P_site"/>
</dbReference>
<dbReference type="InterPro" id="IPR006121">
    <property type="entry name" value="HMA_dom"/>
</dbReference>
<feature type="transmembrane region" description="Helical" evidence="11">
    <location>
        <begin position="193"/>
        <end position="219"/>
    </location>
</feature>
<feature type="domain" description="HMA" evidence="12">
    <location>
        <begin position="1"/>
        <end position="57"/>
    </location>
</feature>
<evidence type="ECO:0000313" key="13">
    <source>
        <dbReference type="EMBL" id="BAV95397.1"/>
    </source>
</evidence>
<dbReference type="GO" id="GO:0055070">
    <property type="term" value="P:copper ion homeostasis"/>
    <property type="evidence" value="ECO:0007669"/>
    <property type="project" value="TreeGrafter"/>
</dbReference>
<dbReference type="InterPro" id="IPR036412">
    <property type="entry name" value="HAD-like_sf"/>
</dbReference>
<feature type="transmembrane region" description="Helical" evidence="11">
    <location>
        <begin position="388"/>
        <end position="407"/>
    </location>
</feature>
<dbReference type="Gene3D" id="3.30.70.100">
    <property type="match status" value="1"/>
</dbReference>
<evidence type="ECO:0000256" key="6">
    <source>
        <dbReference type="ARBA" id="ARBA00022741"/>
    </source>
</evidence>